<dbReference type="InterPro" id="IPR052962">
    <property type="entry name" value="AA_Transporter_AGT"/>
</dbReference>
<keyword evidence="7" id="KW-1185">Reference proteome</keyword>
<feature type="transmembrane region" description="Helical" evidence="5">
    <location>
        <begin position="293"/>
        <end position="314"/>
    </location>
</feature>
<dbReference type="GO" id="GO:0022857">
    <property type="term" value="F:transmembrane transporter activity"/>
    <property type="evidence" value="ECO:0007669"/>
    <property type="project" value="InterPro"/>
</dbReference>
<dbReference type="Proteomes" id="UP000460272">
    <property type="component" value="Unassembled WGS sequence"/>
</dbReference>
<dbReference type="PANTHER" id="PTHR47547">
    <property type="match status" value="1"/>
</dbReference>
<feature type="transmembrane region" description="Helical" evidence="5">
    <location>
        <begin position="476"/>
        <end position="495"/>
    </location>
</feature>
<evidence type="ECO:0000256" key="1">
    <source>
        <dbReference type="ARBA" id="ARBA00004141"/>
    </source>
</evidence>
<dbReference type="PIRSF" id="PIRSF006060">
    <property type="entry name" value="AA_transporter"/>
    <property type="match status" value="1"/>
</dbReference>
<dbReference type="AlphaFoldDB" id="A0A6P2C0S6"/>
<feature type="transmembrane region" description="Helical" evidence="5">
    <location>
        <begin position="20"/>
        <end position="41"/>
    </location>
</feature>
<keyword evidence="4 5" id="KW-0472">Membrane</keyword>
<name>A0A6P2C0S6_9ACTN</name>
<dbReference type="Gene3D" id="1.20.1740.10">
    <property type="entry name" value="Amino acid/polyamine transporter I"/>
    <property type="match status" value="1"/>
</dbReference>
<feature type="transmembrane region" description="Helical" evidence="5">
    <location>
        <begin position="383"/>
        <end position="405"/>
    </location>
</feature>
<evidence type="ECO:0000313" key="7">
    <source>
        <dbReference type="Proteomes" id="UP000460272"/>
    </source>
</evidence>
<sequence>MATTLSQTVKPADVGLKRELGLIAAMWSSETSIIGSGWLLGSFAAAQLVGSAAIIDWVLGAIAAILLALVHAELGAMYPVAGGTARFPHLAFGPGAGISFGFFSWLQAVTVPPIEAYAVIHYAGYYWKAIYDPNAHGGSGNVTHLGFVMEIVLMLIFTALNFLPMRIYGPFYTIVTWWKVIIPVVTIIILFTKFNGGNFSAGGGFFPTGVSWKDLFGALPGAGIVFAYLGFEQADQLAGEIKNPQRNLPIAIVGSIIIGAVIYILLQIVLIGATPASLLTGKGFAGIASSNAVALAPFAALAGLGGFSWLAGLLRVDAFISPGGTGAIYNTSTSRVAFGLARNRYFPSIFASVDRNGVPWFGMVTAFLFGLVFTFPFPSWHSLVGLVTSASVLMYAGAPLSVGALRYRLPGADRPFRLPAASVISPLSFVVASLIIYWSDFETLWKLGIAIILGYIAIGMYNSDRPGMPKINWRKSAWLGAYLLGMGIISWQGAYGPDNTGRLLYPWDILVVALFSLAIYFWAVYEGSQTTEEIEERIAEQAAPAEEEAEGAAA</sequence>
<feature type="transmembrane region" description="Helical" evidence="5">
    <location>
        <begin position="250"/>
        <end position="273"/>
    </location>
</feature>
<feature type="transmembrane region" description="Helical" evidence="5">
    <location>
        <begin position="48"/>
        <end position="70"/>
    </location>
</feature>
<gene>
    <name evidence="6" type="ORF">EAS64_16875</name>
</gene>
<dbReference type="GO" id="GO:0016020">
    <property type="term" value="C:membrane"/>
    <property type="evidence" value="ECO:0007669"/>
    <property type="project" value="UniProtKB-SubCell"/>
</dbReference>
<comment type="subcellular location">
    <subcellularLocation>
        <location evidence="1">Membrane</location>
        <topology evidence="1">Multi-pass membrane protein</topology>
    </subcellularLocation>
</comment>
<evidence type="ECO:0000256" key="5">
    <source>
        <dbReference type="SAM" id="Phobius"/>
    </source>
</evidence>
<dbReference type="OrthoDB" id="9762947at2"/>
<reference evidence="6 7" key="1">
    <citation type="submission" date="2018-11" db="EMBL/GenBank/DDBJ databases">
        <title>Trebonia kvetii gen.nov., sp.nov., a novel acidophilic actinobacterium, and proposal of the new actinobacterial family Treboniaceae fam. nov.</title>
        <authorList>
            <person name="Rapoport D."/>
            <person name="Sagova-Mareckova M."/>
            <person name="Sedlacek I."/>
            <person name="Provaznik J."/>
            <person name="Kralova S."/>
            <person name="Pavlinic D."/>
            <person name="Benes V."/>
            <person name="Kopecky J."/>
        </authorList>
    </citation>
    <scope>NUCLEOTIDE SEQUENCE [LARGE SCALE GENOMIC DNA]</scope>
    <source>
        <strain evidence="6 7">15Tr583</strain>
    </source>
</reference>
<evidence type="ECO:0000256" key="2">
    <source>
        <dbReference type="ARBA" id="ARBA00022692"/>
    </source>
</evidence>
<comment type="caution">
    <text evidence="6">The sequence shown here is derived from an EMBL/GenBank/DDBJ whole genome shotgun (WGS) entry which is preliminary data.</text>
</comment>
<dbReference type="InterPro" id="IPR002293">
    <property type="entry name" value="AA/rel_permease1"/>
</dbReference>
<evidence type="ECO:0000256" key="4">
    <source>
        <dbReference type="ARBA" id="ARBA00023136"/>
    </source>
</evidence>
<feature type="transmembrane region" description="Helical" evidence="5">
    <location>
        <begin position="358"/>
        <end position="377"/>
    </location>
</feature>
<dbReference type="Pfam" id="PF13520">
    <property type="entry name" value="AA_permease_2"/>
    <property type="match status" value="1"/>
</dbReference>
<keyword evidence="3 5" id="KW-1133">Transmembrane helix</keyword>
<feature type="transmembrane region" description="Helical" evidence="5">
    <location>
        <begin position="142"/>
        <end position="163"/>
    </location>
</feature>
<proteinExistence type="predicted"/>
<feature type="transmembrane region" description="Helical" evidence="5">
    <location>
        <begin position="170"/>
        <end position="191"/>
    </location>
</feature>
<evidence type="ECO:0000313" key="6">
    <source>
        <dbReference type="EMBL" id="TVZ04085.1"/>
    </source>
</evidence>
<feature type="transmembrane region" description="Helical" evidence="5">
    <location>
        <begin position="211"/>
        <end position="229"/>
    </location>
</feature>
<feature type="transmembrane region" description="Helical" evidence="5">
    <location>
        <begin position="507"/>
        <end position="525"/>
    </location>
</feature>
<dbReference type="RefSeq" id="WP_145853955.1">
    <property type="nucleotide sequence ID" value="NZ_RPFW01000003.1"/>
</dbReference>
<dbReference type="PANTHER" id="PTHR47547:SF1">
    <property type="entry name" value="ASPARTATE-PROTON SYMPORTER"/>
    <property type="match status" value="1"/>
</dbReference>
<feature type="transmembrane region" description="Helical" evidence="5">
    <location>
        <begin position="444"/>
        <end position="464"/>
    </location>
</feature>
<keyword evidence="2 5" id="KW-0812">Transmembrane</keyword>
<feature type="transmembrane region" description="Helical" evidence="5">
    <location>
        <begin position="417"/>
        <end position="438"/>
    </location>
</feature>
<evidence type="ECO:0000256" key="3">
    <source>
        <dbReference type="ARBA" id="ARBA00022989"/>
    </source>
</evidence>
<accession>A0A6P2C0S6</accession>
<protein>
    <submittedName>
        <fullName evidence="6">APC family permease</fullName>
    </submittedName>
</protein>
<dbReference type="EMBL" id="RPFW01000003">
    <property type="protein sequence ID" value="TVZ04085.1"/>
    <property type="molecule type" value="Genomic_DNA"/>
</dbReference>
<organism evidence="6 7">
    <name type="scientific">Trebonia kvetii</name>
    <dbReference type="NCBI Taxonomy" id="2480626"/>
    <lineage>
        <taxon>Bacteria</taxon>
        <taxon>Bacillati</taxon>
        <taxon>Actinomycetota</taxon>
        <taxon>Actinomycetes</taxon>
        <taxon>Streptosporangiales</taxon>
        <taxon>Treboniaceae</taxon>
        <taxon>Trebonia</taxon>
    </lineage>
</organism>